<accession>E1ST76</accession>
<keyword evidence="6" id="KW-1185">Reference proteome</keyword>
<dbReference type="GO" id="GO:0016887">
    <property type="term" value="F:ATP hydrolysis activity"/>
    <property type="evidence" value="ECO:0007669"/>
    <property type="project" value="InterPro"/>
</dbReference>
<dbReference type="RefSeq" id="WP_013345429.1">
    <property type="nucleotide sequence ID" value="NC_014541.1"/>
</dbReference>
<dbReference type="InterPro" id="IPR017911">
    <property type="entry name" value="MacB-like_ATP-bd"/>
</dbReference>
<dbReference type="STRING" id="550540.Fbal_1920"/>
<dbReference type="Proteomes" id="UP000006683">
    <property type="component" value="Chromosome"/>
</dbReference>
<gene>
    <name evidence="5" type="ordered locus">Fbal_1920</name>
</gene>
<proteinExistence type="predicted"/>
<dbReference type="GeneID" id="67182133"/>
<dbReference type="GO" id="GO:0022857">
    <property type="term" value="F:transmembrane transporter activity"/>
    <property type="evidence" value="ECO:0007669"/>
    <property type="project" value="TreeGrafter"/>
</dbReference>
<dbReference type="PROSITE" id="PS50893">
    <property type="entry name" value="ABC_TRANSPORTER_2"/>
    <property type="match status" value="1"/>
</dbReference>
<dbReference type="OrthoDB" id="9801477at2"/>
<dbReference type="PANTHER" id="PTHR24220:SF659">
    <property type="entry name" value="TRANSPORTER, PUTATIVE-RELATED"/>
    <property type="match status" value="1"/>
</dbReference>
<evidence type="ECO:0000256" key="3">
    <source>
        <dbReference type="ARBA" id="ARBA00022840"/>
    </source>
</evidence>
<dbReference type="Gene3D" id="3.40.50.300">
    <property type="entry name" value="P-loop containing nucleotide triphosphate hydrolases"/>
    <property type="match status" value="1"/>
</dbReference>
<dbReference type="PANTHER" id="PTHR24220">
    <property type="entry name" value="IMPORT ATP-BINDING PROTEIN"/>
    <property type="match status" value="1"/>
</dbReference>
<organism evidence="5 6">
    <name type="scientific">Ferrimonas balearica (strain DSM 9799 / CCM 4581 / KCTC 23876 / PAT)</name>
    <dbReference type="NCBI Taxonomy" id="550540"/>
    <lineage>
        <taxon>Bacteria</taxon>
        <taxon>Pseudomonadati</taxon>
        <taxon>Pseudomonadota</taxon>
        <taxon>Gammaproteobacteria</taxon>
        <taxon>Alteromonadales</taxon>
        <taxon>Ferrimonadaceae</taxon>
        <taxon>Ferrimonas</taxon>
    </lineage>
</organism>
<dbReference type="GO" id="GO:0005886">
    <property type="term" value="C:plasma membrane"/>
    <property type="evidence" value="ECO:0007669"/>
    <property type="project" value="TreeGrafter"/>
</dbReference>
<dbReference type="InterPro" id="IPR003439">
    <property type="entry name" value="ABC_transporter-like_ATP-bd"/>
</dbReference>
<keyword evidence="1" id="KW-0813">Transport</keyword>
<dbReference type="PROSITE" id="PS00211">
    <property type="entry name" value="ABC_TRANSPORTER_1"/>
    <property type="match status" value="1"/>
</dbReference>
<evidence type="ECO:0000256" key="2">
    <source>
        <dbReference type="ARBA" id="ARBA00022741"/>
    </source>
</evidence>
<dbReference type="CDD" id="cd03255">
    <property type="entry name" value="ABC_MJ0796_LolCDE_FtsE"/>
    <property type="match status" value="1"/>
</dbReference>
<dbReference type="HOGENOM" id="CLU_000604_1_22_6"/>
<dbReference type="InterPro" id="IPR003593">
    <property type="entry name" value="AAA+_ATPase"/>
</dbReference>
<dbReference type="AlphaFoldDB" id="E1ST76"/>
<dbReference type="InterPro" id="IPR027417">
    <property type="entry name" value="P-loop_NTPase"/>
</dbReference>
<keyword evidence="3" id="KW-0067">ATP-binding</keyword>
<protein>
    <submittedName>
        <fullName evidence="5">ABC transporter related protein</fullName>
    </submittedName>
</protein>
<reference evidence="5 6" key="1">
    <citation type="journal article" date="2010" name="Stand. Genomic Sci.">
        <title>Complete genome sequence of Ferrimonas balearica type strain (PAT).</title>
        <authorList>
            <person name="Nolan M."/>
            <person name="Sikorski J."/>
            <person name="Davenport K."/>
            <person name="Lucas S."/>
            <person name="Glavina Del Rio T."/>
            <person name="Tice H."/>
            <person name="Cheng J."/>
            <person name="Goodwin L."/>
            <person name="Pitluck S."/>
            <person name="Liolios K."/>
            <person name="Ivanova N."/>
            <person name="Mavromatis K."/>
            <person name="Ovchinnikova G."/>
            <person name="Pati A."/>
            <person name="Chen A."/>
            <person name="Palaniappan K."/>
            <person name="Land M."/>
            <person name="Hauser L."/>
            <person name="Chang Y."/>
            <person name="Jeffries C."/>
            <person name="Tapia R."/>
            <person name="Brettin T."/>
            <person name="Detter J."/>
            <person name="Han C."/>
            <person name="Yasawong M."/>
            <person name="Rohde M."/>
            <person name="Tindall B."/>
            <person name="Goker M."/>
            <person name="Woyke T."/>
            <person name="Bristow J."/>
            <person name="Eisen J."/>
            <person name="Markowitz V."/>
            <person name="Hugenholtz P."/>
            <person name="Kyrpides N."/>
            <person name="Klenk H."/>
            <person name="Lapidus A."/>
        </authorList>
    </citation>
    <scope>NUCLEOTIDE SEQUENCE [LARGE SCALE GENOMIC DNA]</scope>
    <source>
        <strain evidence="6">DSM 9799 / CCM 4581 / KCTC 23876 / PAT</strain>
    </source>
</reference>
<dbReference type="EMBL" id="CP002209">
    <property type="protein sequence ID" value="ADN76123.1"/>
    <property type="molecule type" value="Genomic_DNA"/>
</dbReference>
<dbReference type="KEGG" id="fbl:Fbal_1920"/>
<evidence type="ECO:0000256" key="1">
    <source>
        <dbReference type="ARBA" id="ARBA00022448"/>
    </source>
</evidence>
<evidence type="ECO:0000259" key="4">
    <source>
        <dbReference type="PROSITE" id="PS50893"/>
    </source>
</evidence>
<dbReference type="Pfam" id="PF00005">
    <property type="entry name" value="ABC_tran"/>
    <property type="match status" value="1"/>
</dbReference>
<feature type="domain" description="ABC transporter" evidence="4">
    <location>
        <begin position="2"/>
        <end position="222"/>
    </location>
</feature>
<sequence length="222" mass="24165">MIEINALHFSRLDGTQPRPILQDLSLSLPAGAQCSLVGDSGTGKTTLLNLLAGLEPCQRGEVNVMGQSLVGRSATELALYRRHIGIVFQQFQLLESLSILDNLLLPHRLLGRSGKPLRLEALAEALGIDHLMSRLPNQLSGGEQQRVAVCRALVHEPGLVLADEPTGNLDESNSHKVVSQLKRLAREQGSTVVMVTHSQSLASGFEYQLRLHNGQLHQADRP</sequence>
<name>E1ST76_FERBD</name>
<dbReference type="eggNOG" id="COG1136">
    <property type="taxonomic scope" value="Bacteria"/>
</dbReference>
<dbReference type="InterPro" id="IPR017871">
    <property type="entry name" value="ABC_transporter-like_CS"/>
</dbReference>
<dbReference type="SMART" id="SM00382">
    <property type="entry name" value="AAA"/>
    <property type="match status" value="1"/>
</dbReference>
<keyword evidence="2" id="KW-0547">Nucleotide-binding</keyword>
<evidence type="ECO:0000313" key="5">
    <source>
        <dbReference type="EMBL" id="ADN76123.1"/>
    </source>
</evidence>
<evidence type="ECO:0000313" key="6">
    <source>
        <dbReference type="Proteomes" id="UP000006683"/>
    </source>
</evidence>
<dbReference type="SUPFAM" id="SSF52540">
    <property type="entry name" value="P-loop containing nucleoside triphosphate hydrolases"/>
    <property type="match status" value="1"/>
</dbReference>
<dbReference type="GO" id="GO:0005524">
    <property type="term" value="F:ATP binding"/>
    <property type="evidence" value="ECO:0007669"/>
    <property type="project" value="UniProtKB-KW"/>
</dbReference>
<dbReference type="InterPro" id="IPR015854">
    <property type="entry name" value="ABC_transpr_LolD-like"/>
</dbReference>